<dbReference type="RefSeq" id="WP_191595040.1">
    <property type="nucleotide sequence ID" value="NZ_JACYFC010000003.1"/>
</dbReference>
<gene>
    <name evidence="1" type="ORF">IF202_11490</name>
</gene>
<reference evidence="1 2" key="1">
    <citation type="submission" date="2020-09" db="EMBL/GenBank/DDBJ databases">
        <title>Marinomonas sp. nov., isolated from the cysticercosis algae of Qingdao, China.</title>
        <authorList>
            <person name="Sun X."/>
        </authorList>
    </citation>
    <scope>NUCLEOTIDE SEQUENCE [LARGE SCALE GENOMIC DNA]</scope>
    <source>
        <strain evidence="1 2">SM2066</strain>
    </source>
</reference>
<accession>A0ABR8P051</accession>
<dbReference type="Proteomes" id="UP000604161">
    <property type="component" value="Unassembled WGS sequence"/>
</dbReference>
<proteinExistence type="predicted"/>
<sequence>MRKTTFRLKQAKIQFAVCLCLFSVLIIYFAPLFSQIAQAFPEAIKTQSIAPTSIMVMQEHDHEKMGHHLQTSNIKQTSAQISDKHVSINEHSGHQGHHAEGAATNLLEACGYCALLFHLSWLDVKTFNITPIKPIHYPNLVFSTVSRKYHLPFTSILPRAPPHLTS</sequence>
<keyword evidence="2" id="KW-1185">Reference proteome</keyword>
<dbReference type="InterPro" id="IPR021333">
    <property type="entry name" value="DUF2946"/>
</dbReference>
<name>A0ABR8P051_9GAMM</name>
<protein>
    <submittedName>
        <fullName evidence="1">DUF2946 domain-containing protein</fullName>
    </submittedName>
</protein>
<comment type="caution">
    <text evidence="1">The sequence shown here is derived from an EMBL/GenBank/DDBJ whole genome shotgun (WGS) entry which is preliminary data.</text>
</comment>
<evidence type="ECO:0000313" key="1">
    <source>
        <dbReference type="EMBL" id="MBD5771675.1"/>
    </source>
</evidence>
<organism evidence="1 2">
    <name type="scientific">Marinomonas colpomeniae</name>
    <dbReference type="NCBI Taxonomy" id="2774408"/>
    <lineage>
        <taxon>Bacteria</taxon>
        <taxon>Pseudomonadati</taxon>
        <taxon>Pseudomonadota</taxon>
        <taxon>Gammaproteobacteria</taxon>
        <taxon>Oceanospirillales</taxon>
        <taxon>Oceanospirillaceae</taxon>
        <taxon>Marinomonas</taxon>
    </lineage>
</organism>
<dbReference type="Pfam" id="PF11162">
    <property type="entry name" value="DUF2946"/>
    <property type="match status" value="1"/>
</dbReference>
<dbReference type="EMBL" id="JACYFC010000003">
    <property type="protein sequence ID" value="MBD5771675.1"/>
    <property type="molecule type" value="Genomic_DNA"/>
</dbReference>
<evidence type="ECO:0000313" key="2">
    <source>
        <dbReference type="Proteomes" id="UP000604161"/>
    </source>
</evidence>